<dbReference type="PANTHER" id="PTHR44103">
    <property type="entry name" value="PROPROTEIN CONVERTASE P"/>
    <property type="match status" value="1"/>
</dbReference>
<dbReference type="Pfam" id="PF08924">
    <property type="entry name" value="Rv2525c_GlyHyd-like"/>
    <property type="match status" value="1"/>
</dbReference>
<dbReference type="Pfam" id="PF13517">
    <property type="entry name" value="FG-GAP_3"/>
    <property type="match status" value="1"/>
</dbReference>
<name>A0A7K3PXK1_9ACTN</name>
<reference evidence="4 5" key="1">
    <citation type="submission" date="2020-01" db="EMBL/GenBank/DDBJ databases">
        <title>Insect and environment-associated Actinomycetes.</title>
        <authorList>
            <person name="Currrie C."/>
            <person name="Chevrette M."/>
            <person name="Carlson C."/>
            <person name="Stubbendieck R."/>
            <person name="Wendt-Pienkowski E."/>
        </authorList>
    </citation>
    <scope>NUCLEOTIDE SEQUENCE [LARGE SCALE GENOMIC DNA]</scope>
    <source>
        <strain evidence="4 5">SID14163</strain>
    </source>
</reference>
<dbReference type="InterPro" id="IPR013517">
    <property type="entry name" value="FG-GAP"/>
</dbReference>
<accession>A0A7K3PXK1</accession>
<dbReference type="AlphaFoldDB" id="A0A7K3PXK1"/>
<evidence type="ECO:0000259" key="3">
    <source>
        <dbReference type="Pfam" id="PF08924"/>
    </source>
</evidence>
<dbReference type="Proteomes" id="UP000470446">
    <property type="component" value="Unassembled WGS sequence"/>
</dbReference>
<dbReference type="SUPFAM" id="SSF51445">
    <property type="entry name" value="(Trans)glycosidases"/>
    <property type="match status" value="1"/>
</dbReference>
<proteinExistence type="predicted"/>
<dbReference type="InterPro" id="IPR028994">
    <property type="entry name" value="Integrin_alpha_N"/>
</dbReference>
<dbReference type="PANTHER" id="PTHR44103:SF1">
    <property type="entry name" value="PROPROTEIN CONVERTASE P"/>
    <property type="match status" value="1"/>
</dbReference>
<evidence type="ECO:0000256" key="1">
    <source>
        <dbReference type="ARBA" id="ARBA00022729"/>
    </source>
</evidence>
<keyword evidence="1 2" id="KW-0732">Signal</keyword>
<feature type="signal peptide" evidence="2">
    <location>
        <begin position="1"/>
        <end position="32"/>
    </location>
</feature>
<dbReference type="InterPro" id="IPR017853">
    <property type="entry name" value="GH"/>
</dbReference>
<dbReference type="Gene3D" id="2.130.10.130">
    <property type="entry name" value="Integrin alpha, N-terminal"/>
    <property type="match status" value="1"/>
</dbReference>
<dbReference type="EMBL" id="JAAGMA010001037">
    <property type="protein sequence ID" value="NEB14673.1"/>
    <property type="molecule type" value="Genomic_DNA"/>
</dbReference>
<dbReference type="SUPFAM" id="SSF69318">
    <property type="entry name" value="Integrin alpha N-terminal domain"/>
    <property type="match status" value="1"/>
</dbReference>
<gene>
    <name evidence="4" type="ORF">G3I32_38590</name>
</gene>
<feature type="domain" description="Rv2525c-like glycoside hydrolase-like" evidence="3">
    <location>
        <begin position="210"/>
        <end position="404"/>
    </location>
</feature>
<protein>
    <submittedName>
        <fullName evidence="4">DUF1906 domain-containing protein</fullName>
    </submittedName>
</protein>
<sequence length="575" mass="60244">MKRRHLRHAASSLTALCALTAMLQSGATAAAAEPTTTVDYRGLSLEVPADWTVVDLAKDPRTCVRMDQHTVYLGHPGAEQSCPTHVIAEKTEAIVLEPFAGAGSRFDVPQVVVPAGSPAPRSLPATDSREARLAFEGAGVYATLSHGPSTALVEEVLSSVRVRATAEPETAPRPAVKQRMAAVASSTPSTGYKGKAFDACSAPSSGAMDDWASSPYNGVAIYMGGPSRACSQPNLSASWVSGRSSDGWHILPIYAGLQAGSISSSSAKSQGRAAADAAVDLAQGLGFVRGTVLYIDMESYSSGYRTNVLNYLSGWTERIQELHYRSGVYSSSSTGIKDLSSVYSSTTLERPDVVWVANWNGRADTSDVNLPADQWANHQRVHQYAGNVTETYNGTTIQIDRNYVDVGAANLVADPGMTSLTAGEFTGDSKGDLIAVEVETGKLWLYRGPNVGTKSSRTEIGTGGWNDMTNLAAGDLNHDGKDDLVATEKSTGKLFLYKGNGSGAITGIGGRTEIGTGGWNGMTNVFAGDFNGDGIDDIGATEKSTGKLFLYKGNGNGTITGIGGRTEIGTGGWNG</sequence>
<dbReference type="RefSeq" id="WP_164251014.1">
    <property type="nucleotide sequence ID" value="NZ_JAAGMA010001037.1"/>
</dbReference>
<feature type="non-terminal residue" evidence="4">
    <location>
        <position position="575"/>
    </location>
</feature>
<evidence type="ECO:0000313" key="4">
    <source>
        <dbReference type="EMBL" id="NEB14673.1"/>
    </source>
</evidence>
<evidence type="ECO:0000256" key="2">
    <source>
        <dbReference type="SAM" id="SignalP"/>
    </source>
</evidence>
<comment type="caution">
    <text evidence="4">The sequence shown here is derived from an EMBL/GenBank/DDBJ whole genome shotgun (WGS) entry which is preliminary data.</text>
</comment>
<dbReference type="InterPro" id="IPR015020">
    <property type="entry name" value="Rv2525c-like_Glyco_Hydro-like"/>
</dbReference>
<dbReference type="Gene3D" id="3.20.20.80">
    <property type="entry name" value="Glycosidases"/>
    <property type="match status" value="1"/>
</dbReference>
<feature type="chain" id="PRO_5029452896" evidence="2">
    <location>
        <begin position="33"/>
        <end position="575"/>
    </location>
</feature>
<evidence type="ECO:0000313" key="5">
    <source>
        <dbReference type="Proteomes" id="UP000470446"/>
    </source>
</evidence>
<organism evidence="4 5">
    <name type="scientific">Streptomyces coelicoflavus</name>
    <dbReference type="NCBI Taxonomy" id="285562"/>
    <lineage>
        <taxon>Bacteria</taxon>
        <taxon>Bacillati</taxon>
        <taxon>Actinomycetota</taxon>
        <taxon>Actinomycetes</taxon>
        <taxon>Kitasatosporales</taxon>
        <taxon>Streptomycetaceae</taxon>
        <taxon>Streptomyces</taxon>
    </lineage>
</organism>